<gene>
    <name evidence="2" type="ORF">MOMUL_07370</name>
</gene>
<dbReference type="AlphaFoldDB" id="A0A151AZ74"/>
<name>A0A151AZ74_9FIRM</name>
<reference evidence="2 3" key="1">
    <citation type="submission" date="2016-02" db="EMBL/GenBank/DDBJ databases">
        <title>Genome sequence of Moorella mulderi DSM 14980.</title>
        <authorList>
            <person name="Poehlein A."/>
            <person name="Daniel R."/>
        </authorList>
    </citation>
    <scope>NUCLEOTIDE SEQUENCE [LARGE SCALE GENOMIC DNA]</scope>
    <source>
        <strain evidence="2 3">DSM 14980</strain>
    </source>
</reference>
<protein>
    <submittedName>
        <fullName evidence="2">Uncharacterized protein</fullName>
    </submittedName>
</protein>
<sequence>MTVPVVTAIMVFLAMFLLTFYLTGLRYQEQVLVTAQLEKVLGKQRARVWSNFQGKKGKGSRKALELIGKMLGAGGLKTKLEEELARADVLLKGEEFLGLTFLLLLGLGIGSFFFYKQPAFSDNGSMLGRVPALFCRAGQTK</sequence>
<proteinExistence type="predicted"/>
<accession>A0A151AZ74</accession>
<keyword evidence="1" id="KW-0472">Membrane</keyword>
<evidence type="ECO:0000313" key="3">
    <source>
        <dbReference type="Proteomes" id="UP000075670"/>
    </source>
</evidence>
<dbReference type="EMBL" id="LTBC01000002">
    <property type="protein sequence ID" value="KYH32959.1"/>
    <property type="molecule type" value="Genomic_DNA"/>
</dbReference>
<evidence type="ECO:0000256" key="1">
    <source>
        <dbReference type="SAM" id="Phobius"/>
    </source>
</evidence>
<dbReference type="RefSeq" id="WP_062281666.1">
    <property type="nucleotide sequence ID" value="NZ_LTBC01000002.1"/>
</dbReference>
<keyword evidence="1" id="KW-1133">Transmembrane helix</keyword>
<organism evidence="2 3">
    <name type="scientific">Moorella mulderi DSM 14980</name>
    <dbReference type="NCBI Taxonomy" id="1122241"/>
    <lineage>
        <taxon>Bacteria</taxon>
        <taxon>Bacillati</taxon>
        <taxon>Bacillota</taxon>
        <taxon>Clostridia</taxon>
        <taxon>Neomoorellales</taxon>
        <taxon>Neomoorellaceae</taxon>
        <taxon>Neomoorella</taxon>
    </lineage>
</organism>
<feature type="transmembrane region" description="Helical" evidence="1">
    <location>
        <begin position="6"/>
        <end position="23"/>
    </location>
</feature>
<keyword evidence="1" id="KW-0812">Transmembrane</keyword>
<dbReference type="Proteomes" id="UP000075670">
    <property type="component" value="Unassembled WGS sequence"/>
</dbReference>
<evidence type="ECO:0000313" key="2">
    <source>
        <dbReference type="EMBL" id="KYH32959.1"/>
    </source>
</evidence>
<feature type="transmembrane region" description="Helical" evidence="1">
    <location>
        <begin position="96"/>
        <end position="115"/>
    </location>
</feature>
<keyword evidence="3" id="KW-1185">Reference proteome</keyword>
<comment type="caution">
    <text evidence="2">The sequence shown here is derived from an EMBL/GenBank/DDBJ whole genome shotgun (WGS) entry which is preliminary data.</text>
</comment>